<evidence type="ECO:0000313" key="2">
    <source>
        <dbReference type="EnsemblMetazoa" id="XP_022647530"/>
    </source>
</evidence>
<name>A0A7M7J728_VARDE</name>
<protein>
    <submittedName>
        <fullName evidence="2">Uncharacterized protein</fullName>
    </submittedName>
</protein>
<dbReference type="GeneID" id="111244566"/>
<evidence type="ECO:0000313" key="3">
    <source>
        <dbReference type="Proteomes" id="UP000594260"/>
    </source>
</evidence>
<feature type="compositionally biased region" description="Polar residues" evidence="1">
    <location>
        <begin position="64"/>
        <end position="80"/>
    </location>
</feature>
<dbReference type="KEGG" id="vde:111244566"/>
<dbReference type="RefSeq" id="XP_022647530.1">
    <property type="nucleotide sequence ID" value="XM_022791795.1"/>
</dbReference>
<organism evidence="2 3">
    <name type="scientific">Varroa destructor</name>
    <name type="common">Honeybee mite</name>
    <dbReference type="NCBI Taxonomy" id="109461"/>
    <lineage>
        <taxon>Eukaryota</taxon>
        <taxon>Metazoa</taxon>
        <taxon>Ecdysozoa</taxon>
        <taxon>Arthropoda</taxon>
        <taxon>Chelicerata</taxon>
        <taxon>Arachnida</taxon>
        <taxon>Acari</taxon>
        <taxon>Parasitiformes</taxon>
        <taxon>Mesostigmata</taxon>
        <taxon>Gamasina</taxon>
        <taxon>Dermanyssoidea</taxon>
        <taxon>Varroidae</taxon>
        <taxon>Varroa</taxon>
    </lineage>
</organism>
<evidence type="ECO:0000256" key="1">
    <source>
        <dbReference type="SAM" id="MobiDB-lite"/>
    </source>
</evidence>
<proteinExistence type="predicted"/>
<keyword evidence="3" id="KW-1185">Reference proteome</keyword>
<dbReference type="Proteomes" id="UP000594260">
    <property type="component" value="Unplaced"/>
</dbReference>
<feature type="compositionally biased region" description="Gly residues" evidence="1">
    <location>
        <begin position="1"/>
        <end position="42"/>
    </location>
</feature>
<dbReference type="InParanoid" id="A0A7M7J728"/>
<dbReference type="EnsemblMetazoa" id="XM_022791795">
    <property type="protein sequence ID" value="XP_022647530"/>
    <property type="gene ID" value="LOC111244566"/>
</dbReference>
<dbReference type="AlphaFoldDB" id="A0A7M7J728"/>
<accession>A0A7M7J728</accession>
<reference evidence="2" key="1">
    <citation type="submission" date="2021-01" db="UniProtKB">
        <authorList>
            <consortium name="EnsemblMetazoa"/>
        </authorList>
    </citation>
    <scope>IDENTIFICATION</scope>
</reference>
<feature type="region of interest" description="Disordered" evidence="1">
    <location>
        <begin position="1"/>
        <end position="80"/>
    </location>
</feature>
<sequence>MSGGSSGTGVGVSSGKCGEVGGVGGPGLGPVSGGSSAGGGGLAVRTGSLGSNQRGGPSPLGDTAPSQQQHQRSRLATLSR</sequence>